<dbReference type="Proteomes" id="UP000287176">
    <property type="component" value="Unassembled WGS sequence"/>
</dbReference>
<dbReference type="PANTHER" id="PTHR43215:SF14">
    <property type="entry name" value="RADIAL SPOKE HEAD 1 HOMOLOG"/>
    <property type="match status" value="1"/>
</dbReference>
<keyword evidence="1" id="KW-0677">Repeat</keyword>
<reference evidence="3 4" key="1">
    <citation type="submission" date="2018-06" db="EMBL/GenBank/DDBJ databases">
        <title>Combined omics and stable isotope probing to characterize newly discovered Mariana Back-Arc vent microbial communities.</title>
        <authorList>
            <person name="Trembath-Reichert E."/>
            <person name="Huber J.A."/>
        </authorList>
    </citation>
    <scope>NUCLEOTIDE SEQUENCE [LARGE SCALE GENOMIC DNA]</scope>
    <source>
        <strain evidence="3">MAG 24</strain>
    </source>
</reference>
<feature type="compositionally biased region" description="Basic and acidic residues" evidence="2">
    <location>
        <begin position="19"/>
        <end position="29"/>
    </location>
</feature>
<dbReference type="Gene3D" id="2.20.110.10">
    <property type="entry name" value="Histone H3 K4-specific methyltransferase SET7/9 N-terminal domain"/>
    <property type="match status" value="1"/>
</dbReference>
<comment type="caution">
    <text evidence="3">The sequence shown here is derived from an EMBL/GenBank/DDBJ whole genome shotgun (WGS) entry which is preliminary data.</text>
</comment>
<dbReference type="AlphaFoldDB" id="A0A432GG17"/>
<feature type="region of interest" description="Disordered" evidence="2">
    <location>
        <begin position="1"/>
        <end position="43"/>
    </location>
</feature>
<evidence type="ECO:0000313" key="3">
    <source>
        <dbReference type="EMBL" id="RTZ82742.1"/>
    </source>
</evidence>
<evidence type="ECO:0000313" key="4">
    <source>
        <dbReference type="Proteomes" id="UP000287176"/>
    </source>
</evidence>
<gene>
    <name evidence="3" type="ORF">DSY94_09710</name>
</gene>
<dbReference type="GO" id="GO:0005829">
    <property type="term" value="C:cytosol"/>
    <property type="evidence" value="ECO:0007669"/>
    <property type="project" value="TreeGrafter"/>
</dbReference>
<evidence type="ECO:0000256" key="1">
    <source>
        <dbReference type="ARBA" id="ARBA00022737"/>
    </source>
</evidence>
<name>A0A432GG17_9DELT</name>
<dbReference type="PANTHER" id="PTHR43215">
    <property type="entry name" value="RADIAL SPOKE HEAD 1 HOMOLOG"/>
    <property type="match status" value="1"/>
</dbReference>
<accession>A0A432GG17</accession>
<dbReference type="SUPFAM" id="SSF82185">
    <property type="entry name" value="Histone H3 K4-specific methyltransferase SET7/9 N-terminal domain"/>
    <property type="match status" value="1"/>
</dbReference>
<sequence>MGEWRRGKKHGEGVYSFSDGDRYKGNWRDGRKHGQGTYTFSDG</sequence>
<evidence type="ECO:0000256" key="2">
    <source>
        <dbReference type="SAM" id="MobiDB-lite"/>
    </source>
</evidence>
<organism evidence="3 4">
    <name type="scientific">SAR324 cluster bacterium</name>
    <dbReference type="NCBI Taxonomy" id="2024889"/>
    <lineage>
        <taxon>Bacteria</taxon>
        <taxon>Deltaproteobacteria</taxon>
        <taxon>SAR324 cluster</taxon>
    </lineage>
</organism>
<dbReference type="InterPro" id="IPR003409">
    <property type="entry name" value="MORN"/>
</dbReference>
<protein>
    <submittedName>
        <fullName evidence="3">Membrane-binding protein</fullName>
    </submittedName>
</protein>
<dbReference type="Pfam" id="PF02493">
    <property type="entry name" value="MORN"/>
    <property type="match status" value="2"/>
</dbReference>
<proteinExistence type="predicted"/>
<dbReference type="EMBL" id="QNZI01000254">
    <property type="protein sequence ID" value="RTZ82742.1"/>
    <property type="molecule type" value="Genomic_DNA"/>
</dbReference>
<dbReference type="SMART" id="SM00698">
    <property type="entry name" value="MORN"/>
    <property type="match status" value="2"/>
</dbReference>
<feature type="non-terminal residue" evidence="3">
    <location>
        <position position="43"/>
    </location>
</feature>